<keyword evidence="2" id="KW-1133">Transmembrane helix</keyword>
<gene>
    <name evidence="3" type="ORF">VC83_06396</name>
</gene>
<protein>
    <submittedName>
        <fullName evidence="3">Uncharacterized protein</fullName>
    </submittedName>
</protein>
<dbReference type="OrthoDB" id="37297at2759"/>
<dbReference type="EMBL" id="KV441397">
    <property type="protein sequence ID" value="OAF58301.1"/>
    <property type="molecule type" value="Genomic_DNA"/>
</dbReference>
<organism evidence="3">
    <name type="scientific">Pseudogymnoascus destructans</name>
    <dbReference type="NCBI Taxonomy" id="655981"/>
    <lineage>
        <taxon>Eukaryota</taxon>
        <taxon>Fungi</taxon>
        <taxon>Dikarya</taxon>
        <taxon>Ascomycota</taxon>
        <taxon>Pezizomycotina</taxon>
        <taxon>Leotiomycetes</taxon>
        <taxon>Thelebolales</taxon>
        <taxon>Thelebolaceae</taxon>
        <taxon>Pseudogymnoascus</taxon>
    </lineage>
</organism>
<dbReference type="RefSeq" id="XP_024323586.1">
    <property type="nucleotide sequence ID" value="XM_024469997.1"/>
</dbReference>
<feature type="region of interest" description="Disordered" evidence="1">
    <location>
        <begin position="311"/>
        <end position="334"/>
    </location>
</feature>
<sequence length="426" mass="48173">MAQMFRAFRATSSLFRLNRVPLSVHARVRRDGGNALVQGVRLKKAPMSRRYMLGSAIGILLMYNIFTKAAFAPLDKLADEFEKEGAISDSETLEDLEDALFIPFPGTIKQIPQSPYRGSDPEWQEYIKFSKDVTLIKKVRAELAEITRRSVENAKGGKGARILKHWLDIIYPYGPPPEFVRSGIEITDDFISWSTIPIDQETVLRIRQALFPVAVAKATWKFVQVLFSQDPEEKTRSIMRAHYRIPDPKKTYPALASSDKKVTEEKVTQARVTGGVGVTTQAGNFNHSTAQQTQESANKQPGHIGEKALQTQSDAASAAKNVNQNGSDQPGRRTIRDTELYKMMAKRCAHALFTFRFTNTANWKQVKVIPRGSIVITGWVEIETQLDFVTLEVIGVWDPKTKAYDARNCQLVVRRTRRKKQSPRRF</sequence>
<feature type="compositionally biased region" description="Polar residues" evidence="1">
    <location>
        <begin position="311"/>
        <end position="328"/>
    </location>
</feature>
<reference evidence="3" key="1">
    <citation type="submission" date="2016-03" db="EMBL/GenBank/DDBJ databases">
        <title>Updated assembly of Pseudogymnoascus destructans, the fungus causing white-nose syndrome of bats.</title>
        <authorList>
            <person name="Palmer J.M."/>
            <person name="Drees K.P."/>
            <person name="Foster J.T."/>
            <person name="Lindner D.L."/>
        </authorList>
    </citation>
    <scope>NUCLEOTIDE SEQUENCE [LARGE SCALE GENOMIC DNA]</scope>
    <source>
        <strain evidence="3">20631-21</strain>
    </source>
</reference>
<proteinExistence type="predicted"/>
<keyword evidence="2" id="KW-0812">Transmembrane</keyword>
<accession>A0A177AAK7</accession>
<name>A0A177AAK7_9PEZI</name>
<dbReference type="GeneID" id="36289456"/>
<dbReference type="Proteomes" id="UP000077154">
    <property type="component" value="Unassembled WGS sequence"/>
</dbReference>
<dbReference type="AlphaFoldDB" id="A0A177AAK7"/>
<evidence type="ECO:0000256" key="2">
    <source>
        <dbReference type="SAM" id="Phobius"/>
    </source>
</evidence>
<dbReference type="VEuPathDB" id="FungiDB:GMDG_00753"/>
<evidence type="ECO:0000256" key="1">
    <source>
        <dbReference type="SAM" id="MobiDB-lite"/>
    </source>
</evidence>
<dbReference type="eggNOG" id="ENOG502S3UT">
    <property type="taxonomic scope" value="Eukaryota"/>
</dbReference>
<feature type="transmembrane region" description="Helical" evidence="2">
    <location>
        <begin position="51"/>
        <end position="71"/>
    </location>
</feature>
<evidence type="ECO:0000313" key="3">
    <source>
        <dbReference type="EMBL" id="OAF58301.1"/>
    </source>
</evidence>
<keyword evidence="2" id="KW-0472">Membrane</keyword>